<dbReference type="Gene3D" id="3.30.70.60">
    <property type="match status" value="1"/>
</dbReference>
<evidence type="ECO:0000256" key="2">
    <source>
        <dbReference type="SAM" id="MobiDB-lite"/>
    </source>
</evidence>
<evidence type="ECO:0000313" key="5">
    <source>
        <dbReference type="Proteomes" id="UP000180235"/>
    </source>
</evidence>
<keyword evidence="3" id="KW-1133">Transmembrane helix</keyword>
<dbReference type="Proteomes" id="UP000180235">
    <property type="component" value="Chromosome"/>
</dbReference>
<dbReference type="OrthoDB" id="483469at2"/>
<dbReference type="AlphaFoldDB" id="A0A1J0AD81"/>
<evidence type="ECO:0008006" key="6">
    <source>
        <dbReference type="Google" id="ProtNLM"/>
    </source>
</evidence>
<evidence type="ECO:0000256" key="3">
    <source>
        <dbReference type="SAM" id="Phobius"/>
    </source>
</evidence>
<dbReference type="InterPro" id="IPR014717">
    <property type="entry name" value="Transl_elong_EF1B/ribsomal_bS6"/>
</dbReference>
<keyword evidence="5" id="KW-1185">Reference proteome</keyword>
<feature type="compositionally biased region" description="Low complexity" evidence="2">
    <location>
        <begin position="144"/>
        <end position="156"/>
    </location>
</feature>
<dbReference type="KEGG" id="glt:GlitD10_1552"/>
<keyword evidence="3" id="KW-0812">Transmembrane</keyword>
<dbReference type="InterPro" id="IPR034756">
    <property type="entry name" value="T2SSM_b"/>
</dbReference>
<evidence type="ECO:0000313" key="4">
    <source>
        <dbReference type="EMBL" id="APB33875.1"/>
    </source>
</evidence>
<feature type="region of interest" description="Disordered" evidence="2">
    <location>
        <begin position="132"/>
        <end position="157"/>
    </location>
</feature>
<feature type="coiled-coil region" evidence="1">
    <location>
        <begin position="54"/>
        <end position="98"/>
    </location>
</feature>
<keyword evidence="1" id="KW-0175">Coiled coil</keyword>
<dbReference type="Pfam" id="PF10741">
    <property type="entry name" value="T2SSM_b"/>
    <property type="match status" value="1"/>
</dbReference>
<name>A0A1J0AD81_9CYAN</name>
<accession>A0A1J0AD81</accession>
<feature type="transmembrane region" description="Helical" evidence="3">
    <location>
        <begin position="24"/>
        <end position="46"/>
    </location>
</feature>
<sequence length="254" mass="27459">MTLSGAFEQPKAAGSQKILGLSPFILYGALAGVVGIGGAVAIYLTLVQPASLRVNQLQSEVEAINTEIRQKEAALRDRGKVEAELKQAEAQRAKLETIFGNQQDLQVALLMIDQQIRDSGASLRSFKPGAVATAGQVDEQTPGTAQKKPTQAKAPAEQTTGLLKKVTYDVEFQGSYPQTVAVLRNIERLRLLLNITKFSMQAPTSRSEDGETPRLTTKFTLEAFVPFTPEELAARKQASQPKDAKGKPPATQQQ</sequence>
<evidence type="ECO:0000256" key="1">
    <source>
        <dbReference type="SAM" id="Coils"/>
    </source>
</evidence>
<dbReference type="RefSeq" id="WP_071454396.1">
    <property type="nucleotide sequence ID" value="NZ_CP017675.1"/>
</dbReference>
<feature type="region of interest" description="Disordered" evidence="2">
    <location>
        <begin position="230"/>
        <end position="254"/>
    </location>
</feature>
<proteinExistence type="predicted"/>
<keyword evidence="3" id="KW-0472">Membrane</keyword>
<organism evidence="4 5">
    <name type="scientific">Gloeomargarita lithophora Alchichica-D10</name>
    <dbReference type="NCBI Taxonomy" id="1188229"/>
    <lineage>
        <taxon>Bacteria</taxon>
        <taxon>Bacillati</taxon>
        <taxon>Cyanobacteriota</taxon>
        <taxon>Cyanophyceae</taxon>
        <taxon>Gloeomargaritales</taxon>
        <taxon>Gloeomargaritaceae</taxon>
        <taxon>Gloeomargarita</taxon>
    </lineage>
</organism>
<gene>
    <name evidence="4" type="ORF">GlitD10_1552</name>
</gene>
<protein>
    <recommendedName>
        <fullName evidence="6">Type IV pilus assembly protein PilO</fullName>
    </recommendedName>
</protein>
<dbReference type="EMBL" id="CP017675">
    <property type="protein sequence ID" value="APB33875.1"/>
    <property type="molecule type" value="Genomic_DNA"/>
</dbReference>
<reference evidence="4 5" key="1">
    <citation type="submission" date="2016-10" db="EMBL/GenBank/DDBJ databases">
        <title>Description of Gloeomargarita lithophora gen. nov., sp. nov., a thylakoid-bearing basal-branching cyanobacterium with intracellular carbonates, and proposal for Gloeomargaritales ord. nov.</title>
        <authorList>
            <person name="Moreira D."/>
            <person name="Tavera R."/>
            <person name="Benzerara K."/>
            <person name="Skouri-Panet F."/>
            <person name="Couradeau E."/>
            <person name="Gerard E."/>
            <person name="Loussert C."/>
            <person name="Novelo E."/>
            <person name="Zivanovic Y."/>
            <person name="Lopez-Garcia P."/>
        </authorList>
    </citation>
    <scope>NUCLEOTIDE SEQUENCE [LARGE SCALE GENOMIC DNA]</scope>
    <source>
        <strain evidence="4 5">D10</strain>
    </source>
</reference>
<dbReference type="STRING" id="1188229.GlitD10_1552"/>